<gene>
    <name evidence="2" type="ORF">FHS89_002532</name>
</gene>
<organism evidence="2 3">
    <name type="scientific">Rubricella aquisinus</name>
    <dbReference type="NCBI Taxonomy" id="2028108"/>
    <lineage>
        <taxon>Bacteria</taxon>
        <taxon>Pseudomonadati</taxon>
        <taxon>Pseudomonadota</taxon>
        <taxon>Alphaproteobacteria</taxon>
        <taxon>Rhodobacterales</taxon>
        <taxon>Paracoccaceae</taxon>
        <taxon>Rubricella</taxon>
    </lineage>
</organism>
<feature type="transmembrane region" description="Helical" evidence="1">
    <location>
        <begin position="27"/>
        <end position="48"/>
    </location>
</feature>
<evidence type="ECO:0000313" key="2">
    <source>
        <dbReference type="EMBL" id="MBB5516501.1"/>
    </source>
</evidence>
<keyword evidence="1" id="KW-0472">Membrane</keyword>
<comment type="caution">
    <text evidence="2">The sequence shown here is derived from an EMBL/GenBank/DDBJ whole genome shotgun (WGS) entry which is preliminary data.</text>
</comment>
<dbReference type="Proteomes" id="UP000553766">
    <property type="component" value="Unassembled WGS sequence"/>
</dbReference>
<reference evidence="2 3" key="1">
    <citation type="submission" date="2020-08" db="EMBL/GenBank/DDBJ databases">
        <title>Genomic Encyclopedia of Type Strains, Phase IV (KMG-IV): sequencing the most valuable type-strain genomes for metagenomic binning, comparative biology and taxonomic classification.</title>
        <authorList>
            <person name="Goeker M."/>
        </authorList>
    </citation>
    <scope>NUCLEOTIDE SEQUENCE [LARGE SCALE GENOMIC DNA]</scope>
    <source>
        <strain evidence="2 3">DSM 103377</strain>
    </source>
</reference>
<dbReference type="EMBL" id="JACIJS010000007">
    <property type="protein sequence ID" value="MBB5516501.1"/>
    <property type="molecule type" value="Genomic_DNA"/>
</dbReference>
<keyword evidence="3" id="KW-1185">Reference proteome</keyword>
<sequence>MSNPDSFLDEVAEEVRKDQLYALARRYGWIVGVVILLAVGGAAVNEYLKAQTKAEAQARGGAIEAALQLDTPEARADALAPLTQQEADAAIVALFLQVDATAEAGNVVEAEALLEPALTHSDPVLADLARLKLLGLMAERDAPATERLPIAEALIANQSAFTLLALEQRAIARVEQGDRDGAIADLSQIDASSEATETLRERAQMLLQALGADAPGQPRLVTGATE</sequence>
<proteinExistence type="predicted"/>
<evidence type="ECO:0000313" key="3">
    <source>
        <dbReference type="Proteomes" id="UP000553766"/>
    </source>
</evidence>
<name>A0A840WPD3_9RHOB</name>
<dbReference type="AlphaFoldDB" id="A0A840WPD3"/>
<keyword evidence="1" id="KW-1133">Transmembrane helix</keyword>
<evidence type="ECO:0000256" key="1">
    <source>
        <dbReference type="SAM" id="Phobius"/>
    </source>
</evidence>
<dbReference type="RefSeq" id="WP_184012167.1">
    <property type="nucleotide sequence ID" value="NZ_JACIJS010000007.1"/>
</dbReference>
<protein>
    <recommendedName>
        <fullName evidence="4">Tetratricopeptide repeat-like domain-containing protein</fullName>
    </recommendedName>
</protein>
<evidence type="ECO:0008006" key="4">
    <source>
        <dbReference type="Google" id="ProtNLM"/>
    </source>
</evidence>
<keyword evidence="1" id="KW-0812">Transmembrane</keyword>
<accession>A0A840WPD3</accession>